<evidence type="ECO:0000256" key="8">
    <source>
        <dbReference type="ARBA" id="ARBA00032005"/>
    </source>
</evidence>
<reference evidence="12" key="1">
    <citation type="submission" date="2020-05" db="EMBL/GenBank/DDBJ databases">
        <authorList>
            <person name="Chiriac C."/>
            <person name="Salcher M."/>
            <person name="Ghai R."/>
            <person name="Kavagutti S V."/>
        </authorList>
    </citation>
    <scope>NUCLEOTIDE SEQUENCE</scope>
</reference>
<keyword evidence="6" id="KW-0378">Hydrolase</keyword>
<keyword evidence="7" id="KW-0862">Zinc</keyword>
<dbReference type="InterPro" id="IPR016192">
    <property type="entry name" value="APOBEC/CMP_deaminase_Zn-bd"/>
</dbReference>
<evidence type="ECO:0000256" key="2">
    <source>
        <dbReference type="ARBA" id="ARBA00003949"/>
    </source>
</evidence>
<accession>A0A6J6FPR9</accession>
<keyword evidence="5" id="KW-0479">Metal-binding</keyword>
<dbReference type="AlphaFoldDB" id="A0A6J6FPR9"/>
<evidence type="ECO:0000256" key="6">
    <source>
        <dbReference type="ARBA" id="ARBA00022801"/>
    </source>
</evidence>
<protein>
    <recommendedName>
        <fullName evidence="4">cytidine deaminase</fullName>
        <ecNumber evidence="4">3.5.4.5</ecNumber>
    </recommendedName>
    <alternativeName>
        <fullName evidence="8">Cytidine aminohydrolase</fullName>
    </alternativeName>
</protein>
<dbReference type="GO" id="GO:0005829">
    <property type="term" value="C:cytosol"/>
    <property type="evidence" value="ECO:0007669"/>
    <property type="project" value="TreeGrafter"/>
</dbReference>
<dbReference type="PROSITE" id="PS00903">
    <property type="entry name" value="CYT_DCMP_DEAMINASES_1"/>
    <property type="match status" value="1"/>
</dbReference>
<dbReference type="InterPro" id="IPR002125">
    <property type="entry name" value="CMP_dCMP_dom"/>
</dbReference>
<proteinExistence type="inferred from homology"/>
<dbReference type="CDD" id="cd01283">
    <property type="entry name" value="cytidine_deaminase"/>
    <property type="match status" value="1"/>
</dbReference>
<feature type="compositionally biased region" description="Acidic residues" evidence="10">
    <location>
        <begin position="147"/>
        <end position="157"/>
    </location>
</feature>
<comment type="catalytic activity">
    <reaction evidence="9">
        <text>cytidine + H2O + H(+) = uridine + NH4(+)</text>
        <dbReference type="Rhea" id="RHEA:16069"/>
        <dbReference type="ChEBI" id="CHEBI:15377"/>
        <dbReference type="ChEBI" id="CHEBI:15378"/>
        <dbReference type="ChEBI" id="CHEBI:16704"/>
        <dbReference type="ChEBI" id="CHEBI:17562"/>
        <dbReference type="ChEBI" id="CHEBI:28938"/>
        <dbReference type="EC" id="3.5.4.5"/>
    </reaction>
</comment>
<dbReference type="GO" id="GO:0072527">
    <property type="term" value="P:pyrimidine-containing compound metabolic process"/>
    <property type="evidence" value="ECO:0007669"/>
    <property type="project" value="UniProtKB-ARBA"/>
</dbReference>
<dbReference type="InterPro" id="IPR050202">
    <property type="entry name" value="Cyt/Deoxycyt_deaminase"/>
</dbReference>
<comment type="cofactor">
    <cofactor evidence="1">
        <name>Zn(2+)</name>
        <dbReference type="ChEBI" id="CHEBI:29105"/>
    </cofactor>
</comment>
<dbReference type="InterPro" id="IPR016193">
    <property type="entry name" value="Cytidine_deaminase-like"/>
</dbReference>
<dbReference type="FunFam" id="3.40.140.10:FF:000008">
    <property type="entry name" value="Cytidine deaminase"/>
    <property type="match status" value="1"/>
</dbReference>
<comment type="similarity">
    <text evidence="3">Belongs to the cytidine and deoxycytidylate deaminase family.</text>
</comment>
<dbReference type="PANTHER" id="PTHR11644:SF2">
    <property type="entry name" value="CYTIDINE DEAMINASE"/>
    <property type="match status" value="1"/>
</dbReference>
<evidence type="ECO:0000313" key="12">
    <source>
        <dbReference type="EMBL" id="CAB4589065.1"/>
    </source>
</evidence>
<evidence type="ECO:0000256" key="5">
    <source>
        <dbReference type="ARBA" id="ARBA00022723"/>
    </source>
</evidence>
<evidence type="ECO:0000256" key="9">
    <source>
        <dbReference type="ARBA" id="ARBA00049558"/>
    </source>
</evidence>
<dbReference type="Pfam" id="PF00383">
    <property type="entry name" value="dCMP_cyt_deam_1"/>
    <property type="match status" value="1"/>
</dbReference>
<dbReference type="GO" id="GO:0055086">
    <property type="term" value="P:nucleobase-containing small molecule metabolic process"/>
    <property type="evidence" value="ECO:0007669"/>
    <property type="project" value="UniProtKB-ARBA"/>
</dbReference>
<evidence type="ECO:0000256" key="7">
    <source>
        <dbReference type="ARBA" id="ARBA00022833"/>
    </source>
</evidence>
<dbReference type="SUPFAM" id="SSF53927">
    <property type="entry name" value="Cytidine deaminase-like"/>
    <property type="match status" value="1"/>
</dbReference>
<comment type="function">
    <text evidence="2">This enzyme scavenges exogenous and endogenous cytidine and 2'-deoxycytidine for UMP synthesis.</text>
</comment>
<dbReference type="PROSITE" id="PS51747">
    <property type="entry name" value="CYT_DCMP_DEAMINASES_2"/>
    <property type="match status" value="1"/>
</dbReference>
<dbReference type="PANTHER" id="PTHR11644">
    <property type="entry name" value="CYTIDINE DEAMINASE"/>
    <property type="match status" value="1"/>
</dbReference>
<dbReference type="NCBIfam" id="NF004064">
    <property type="entry name" value="PRK05578.1"/>
    <property type="match status" value="1"/>
</dbReference>
<dbReference type="EC" id="3.5.4.5" evidence="4"/>
<dbReference type="GO" id="GO:0008270">
    <property type="term" value="F:zinc ion binding"/>
    <property type="evidence" value="ECO:0007669"/>
    <property type="project" value="InterPro"/>
</dbReference>
<dbReference type="NCBIfam" id="TIGR01354">
    <property type="entry name" value="cyt_deam_tetra"/>
    <property type="match status" value="1"/>
</dbReference>
<evidence type="ECO:0000256" key="1">
    <source>
        <dbReference type="ARBA" id="ARBA00001947"/>
    </source>
</evidence>
<evidence type="ECO:0000256" key="10">
    <source>
        <dbReference type="SAM" id="MobiDB-lite"/>
    </source>
</evidence>
<dbReference type="Gene3D" id="3.40.140.10">
    <property type="entry name" value="Cytidine Deaminase, domain 2"/>
    <property type="match status" value="1"/>
</dbReference>
<dbReference type="GO" id="GO:0004126">
    <property type="term" value="F:cytidine deaminase activity"/>
    <property type="evidence" value="ECO:0007669"/>
    <property type="project" value="UniProtKB-EC"/>
</dbReference>
<name>A0A6J6FPR9_9ZZZZ</name>
<organism evidence="12">
    <name type="scientific">freshwater metagenome</name>
    <dbReference type="NCBI Taxonomy" id="449393"/>
    <lineage>
        <taxon>unclassified sequences</taxon>
        <taxon>metagenomes</taxon>
        <taxon>ecological metagenomes</taxon>
    </lineage>
</organism>
<sequence>MAADAHDPQIQVLFDAARAVQRRAYAPYSHFHVGVAIRARSGAIYACCNVENAAYPQSVCAEGGALSMMVAGGDLRVDEVLVVGDGELLCTPCGGCRQKLREFADLDVKVHVAGPEGVRRTFTIDELLPSSFGPEHLVDDHGGAATDEGDGLDADGG</sequence>
<gene>
    <name evidence="12" type="ORF">UFOPK1493_03637</name>
</gene>
<dbReference type="GO" id="GO:0042802">
    <property type="term" value="F:identical protein binding"/>
    <property type="evidence" value="ECO:0007669"/>
    <property type="project" value="UniProtKB-ARBA"/>
</dbReference>
<evidence type="ECO:0000256" key="4">
    <source>
        <dbReference type="ARBA" id="ARBA00012783"/>
    </source>
</evidence>
<feature type="domain" description="CMP/dCMP-type deaminase" evidence="11">
    <location>
        <begin position="8"/>
        <end position="135"/>
    </location>
</feature>
<feature type="region of interest" description="Disordered" evidence="10">
    <location>
        <begin position="136"/>
        <end position="157"/>
    </location>
</feature>
<dbReference type="InterPro" id="IPR006262">
    <property type="entry name" value="Cyt_deam_tetra"/>
</dbReference>
<dbReference type="EMBL" id="CAEZSR010000216">
    <property type="protein sequence ID" value="CAB4589065.1"/>
    <property type="molecule type" value="Genomic_DNA"/>
</dbReference>
<evidence type="ECO:0000256" key="3">
    <source>
        <dbReference type="ARBA" id="ARBA00006576"/>
    </source>
</evidence>
<evidence type="ECO:0000259" key="11">
    <source>
        <dbReference type="PROSITE" id="PS51747"/>
    </source>
</evidence>